<dbReference type="PANTHER" id="PTHR35812:SF1">
    <property type="entry name" value="LIPOPROTEIN"/>
    <property type="match status" value="1"/>
</dbReference>
<keyword evidence="3" id="KW-1185">Reference proteome</keyword>
<comment type="caution">
    <text evidence="2">The sequence shown here is derived from an EMBL/GenBank/DDBJ whole genome shotgun (WGS) entry which is preliminary data.</text>
</comment>
<organism evidence="2 3">
    <name type="scientific">Alcanivorax jadensis T9</name>
    <dbReference type="NCBI Taxonomy" id="1177181"/>
    <lineage>
        <taxon>Bacteria</taxon>
        <taxon>Pseudomonadati</taxon>
        <taxon>Pseudomonadota</taxon>
        <taxon>Gammaproteobacteria</taxon>
        <taxon>Oceanospirillales</taxon>
        <taxon>Alcanivoracaceae</taxon>
        <taxon>Alcanivorax</taxon>
    </lineage>
</organism>
<evidence type="ECO:0000313" key="3">
    <source>
        <dbReference type="Proteomes" id="UP000029443"/>
    </source>
</evidence>
<dbReference type="PANTHER" id="PTHR35812">
    <property type="entry name" value="LIPOPROTEIN"/>
    <property type="match status" value="1"/>
</dbReference>
<proteinExistence type="predicted"/>
<name>A0ABR4WEZ2_9GAMM</name>
<gene>
    <name evidence="2" type="ORF">T9A_01132</name>
</gene>
<evidence type="ECO:0000313" key="2">
    <source>
        <dbReference type="EMBL" id="KGD61923.1"/>
    </source>
</evidence>
<dbReference type="Pfam" id="PF07603">
    <property type="entry name" value="Lcl_C"/>
    <property type="match status" value="1"/>
</dbReference>
<dbReference type="InterPro" id="IPR011460">
    <property type="entry name" value="Lcl_C"/>
</dbReference>
<reference evidence="2 3" key="1">
    <citation type="submission" date="2012-09" db="EMBL/GenBank/DDBJ databases">
        <title>Genome Sequence of alkane-degrading Bacterium Alcanivorax jadensis T9.</title>
        <authorList>
            <person name="Lai Q."/>
            <person name="Shao Z."/>
        </authorList>
    </citation>
    <scope>NUCLEOTIDE SEQUENCE [LARGE SCALE GENOMIC DNA]</scope>
    <source>
        <strain evidence="2 3">T9</strain>
    </source>
</reference>
<dbReference type="EMBL" id="ARXU01000003">
    <property type="protein sequence ID" value="KGD61923.1"/>
    <property type="molecule type" value="Genomic_DNA"/>
</dbReference>
<accession>A0ABR4WEZ2</accession>
<feature type="domain" description="Lcl C-terminal" evidence="1">
    <location>
        <begin position="23"/>
        <end position="164"/>
    </location>
</feature>
<dbReference type="Proteomes" id="UP000029443">
    <property type="component" value="Unassembled WGS sequence"/>
</dbReference>
<sequence length="169" mass="18427">MTAFFGSNSQSAEGYRFIVGENGTVLDKKFNVVWKRCALGQQYKNSKCVGSAKKIDMAMETGSLFKRYGYKVDEWRLPTATELASLVECTSGEKSTLSYGEGGQCLGEFMAPTTNTALFPDTPTDAAFWSSTICGGFSLATNFTDGWSGCYTLNDGPQYVRLVKGSENE</sequence>
<protein>
    <recommendedName>
        <fullName evidence="1">Lcl C-terminal domain-containing protein</fullName>
    </recommendedName>
</protein>
<evidence type="ECO:0000259" key="1">
    <source>
        <dbReference type="Pfam" id="PF07603"/>
    </source>
</evidence>